<name>A0ABV0WVD1_9TELE</name>
<proteinExistence type="predicted"/>
<keyword evidence="2" id="KW-1185">Reference proteome</keyword>
<dbReference type="Proteomes" id="UP001444071">
    <property type="component" value="Unassembled WGS sequence"/>
</dbReference>
<dbReference type="EMBL" id="JAHRIM010072181">
    <property type="protein sequence ID" value="MEQ2273587.1"/>
    <property type="molecule type" value="Genomic_DNA"/>
</dbReference>
<reference evidence="1 2" key="1">
    <citation type="submission" date="2021-06" db="EMBL/GenBank/DDBJ databases">
        <authorList>
            <person name="Palmer J.M."/>
        </authorList>
    </citation>
    <scope>NUCLEOTIDE SEQUENCE [LARGE SCALE GENOMIC DNA]</scope>
    <source>
        <strain evidence="1 2">XR_2019</strain>
        <tissue evidence="1">Muscle</tissue>
    </source>
</reference>
<comment type="caution">
    <text evidence="1">The sequence shown here is derived from an EMBL/GenBank/DDBJ whole genome shotgun (WGS) entry which is preliminary data.</text>
</comment>
<protein>
    <submittedName>
        <fullName evidence="1">Uncharacterized protein</fullName>
    </submittedName>
</protein>
<evidence type="ECO:0000313" key="1">
    <source>
        <dbReference type="EMBL" id="MEQ2273587.1"/>
    </source>
</evidence>
<sequence>MFFTDRTHKVKTFLIFLPESLYADTKHSCPLEQYGCLLPARALCKSSGLHCVVSPSLGFWLFQVVSESWGKVFQTETLVLVGKGKSIFFLSIAIERDGI</sequence>
<evidence type="ECO:0000313" key="2">
    <source>
        <dbReference type="Proteomes" id="UP001444071"/>
    </source>
</evidence>
<organism evidence="1 2">
    <name type="scientific">Xenotaenia resolanae</name>
    <dbReference type="NCBI Taxonomy" id="208358"/>
    <lineage>
        <taxon>Eukaryota</taxon>
        <taxon>Metazoa</taxon>
        <taxon>Chordata</taxon>
        <taxon>Craniata</taxon>
        <taxon>Vertebrata</taxon>
        <taxon>Euteleostomi</taxon>
        <taxon>Actinopterygii</taxon>
        <taxon>Neopterygii</taxon>
        <taxon>Teleostei</taxon>
        <taxon>Neoteleostei</taxon>
        <taxon>Acanthomorphata</taxon>
        <taxon>Ovalentaria</taxon>
        <taxon>Atherinomorphae</taxon>
        <taxon>Cyprinodontiformes</taxon>
        <taxon>Goodeidae</taxon>
        <taxon>Xenotaenia</taxon>
    </lineage>
</organism>
<accession>A0ABV0WVD1</accession>
<gene>
    <name evidence="1" type="ORF">XENORESO_006145</name>
</gene>